<keyword evidence="4 7" id="KW-0269">Exonuclease</keyword>
<accession>A0ABY6N5D7</accession>
<dbReference type="EC" id="2.7.7.7" evidence="1"/>
<dbReference type="NCBIfam" id="TIGR00573">
    <property type="entry name" value="dnaq"/>
    <property type="match status" value="1"/>
</dbReference>
<protein>
    <recommendedName>
        <fullName evidence="1">DNA-directed DNA polymerase</fullName>
        <ecNumber evidence="1">2.7.7.7</ecNumber>
    </recommendedName>
</protein>
<dbReference type="SMART" id="SM00479">
    <property type="entry name" value="EXOIII"/>
    <property type="match status" value="1"/>
</dbReference>
<evidence type="ECO:0000256" key="5">
    <source>
        <dbReference type="ARBA" id="ARBA00049244"/>
    </source>
</evidence>
<dbReference type="PANTHER" id="PTHR30231">
    <property type="entry name" value="DNA POLYMERASE III SUBUNIT EPSILON"/>
    <property type="match status" value="1"/>
</dbReference>
<keyword evidence="8" id="KW-1185">Reference proteome</keyword>
<dbReference type="InterPro" id="IPR012337">
    <property type="entry name" value="RNaseH-like_sf"/>
</dbReference>
<dbReference type="CDD" id="cd06127">
    <property type="entry name" value="DEDDh"/>
    <property type="match status" value="1"/>
</dbReference>
<sequence length="243" mass="27073">MSNKTGRFLNLNWLSRFKKTSNLKADAKGFPPPQKIDFTPLKSTRFVVIDLETTGLNIHKDQIIAVGAVVIENNEIQLTQSFERTIFRELNKVDDTVLIHGISPNEVASGEPAEAVLAEFMAYTGESVFLAYHAPFDQGMLTRALKRDLGLPLKHTFFDVADIAAALLPSIEVGRSMQQAGLDDWVNHFGLNVSNRHNASADALATAEIMLILLREAEKQAIDTLAQLAEKIKGYKRLRIMKR</sequence>
<dbReference type="GO" id="GO:0004527">
    <property type="term" value="F:exonuclease activity"/>
    <property type="evidence" value="ECO:0007669"/>
    <property type="project" value="UniProtKB-KW"/>
</dbReference>
<evidence type="ECO:0000313" key="7">
    <source>
        <dbReference type="EMBL" id="UZE97326.1"/>
    </source>
</evidence>
<evidence type="ECO:0000256" key="3">
    <source>
        <dbReference type="ARBA" id="ARBA00022801"/>
    </source>
</evidence>
<gene>
    <name evidence="7" type="ORF">NKI27_06130</name>
</gene>
<evidence type="ECO:0000256" key="2">
    <source>
        <dbReference type="ARBA" id="ARBA00022722"/>
    </source>
</evidence>
<evidence type="ECO:0000256" key="4">
    <source>
        <dbReference type="ARBA" id="ARBA00022839"/>
    </source>
</evidence>
<organism evidence="7 8">
    <name type="scientific">Alkalimarinus alittae</name>
    <dbReference type="NCBI Taxonomy" id="2961619"/>
    <lineage>
        <taxon>Bacteria</taxon>
        <taxon>Pseudomonadati</taxon>
        <taxon>Pseudomonadota</taxon>
        <taxon>Gammaproteobacteria</taxon>
        <taxon>Alteromonadales</taxon>
        <taxon>Alteromonadaceae</taxon>
        <taxon>Alkalimarinus</taxon>
    </lineage>
</organism>
<name>A0ABY6N5D7_9ALTE</name>
<feature type="domain" description="Exonuclease" evidence="6">
    <location>
        <begin position="45"/>
        <end position="219"/>
    </location>
</feature>
<evidence type="ECO:0000313" key="8">
    <source>
        <dbReference type="Proteomes" id="UP001163739"/>
    </source>
</evidence>
<dbReference type="InterPro" id="IPR006054">
    <property type="entry name" value="DnaQ"/>
</dbReference>
<dbReference type="Gene3D" id="3.30.420.10">
    <property type="entry name" value="Ribonuclease H-like superfamily/Ribonuclease H"/>
    <property type="match status" value="1"/>
</dbReference>
<dbReference type="Proteomes" id="UP001163739">
    <property type="component" value="Chromosome"/>
</dbReference>
<dbReference type="Pfam" id="PF00929">
    <property type="entry name" value="RNase_T"/>
    <property type="match status" value="1"/>
</dbReference>
<comment type="catalytic activity">
    <reaction evidence="5">
        <text>DNA(n) + a 2'-deoxyribonucleoside 5'-triphosphate = DNA(n+1) + diphosphate</text>
        <dbReference type="Rhea" id="RHEA:22508"/>
        <dbReference type="Rhea" id="RHEA-COMP:17339"/>
        <dbReference type="Rhea" id="RHEA-COMP:17340"/>
        <dbReference type="ChEBI" id="CHEBI:33019"/>
        <dbReference type="ChEBI" id="CHEBI:61560"/>
        <dbReference type="ChEBI" id="CHEBI:173112"/>
        <dbReference type="EC" id="2.7.7.7"/>
    </reaction>
</comment>
<reference evidence="7" key="1">
    <citation type="submission" date="2022-06" db="EMBL/GenBank/DDBJ databases">
        <title>Alkalimarinus sp. nov., isolated from gut of a Alitta virens.</title>
        <authorList>
            <person name="Yang A.I."/>
            <person name="Shin N.-R."/>
        </authorList>
    </citation>
    <scope>NUCLEOTIDE SEQUENCE</scope>
    <source>
        <strain evidence="7">A2M4</strain>
    </source>
</reference>
<keyword evidence="3" id="KW-0378">Hydrolase</keyword>
<evidence type="ECO:0000259" key="6">
    <source>
        <dbReference type="SMART" id="SM00479"/>
    </source>
</evidence>
<keyword evidence="2" id="KW-0540">Nuclease</keyword>
<dbReference type="SUPFAM" id="SSF53098">
    <property type="entry name" value="Ribonuclease H-like"/>
    <property type="match status" value="1"/>
</dbReference>
<proteinExistence type="predicted"/>
<dbReference type="RefSeq" id="WP_265048801.1">
    <property type="nucleotide sequence ID" value="NZ_CP100390.1"/>
</dbReference>
<dbReference type="EMBL" id="CP100390">
    <property type="protein sequence ID" value="UZE97326.1"/>
    <property type="molecule type" value="Genomic_DNA"/>
</dbReference>
<dbReference type="InterPro" id="IPR013520">
    <property type="entry name" value="Ribonucl_H"/>
</dbReference>
<evidence type="ECO:0000256" key="1">
    <source>
        <dbReference type="ARBA" id="ARBA00012417"/>
    </source>
</evidence>
<dbReference type="PANTHER" id="PTHR30231:SF4">
    <property type="entry name" value="PROTEIN NEN2"/>
    <property type="match status" value="1"/>
</dbReference>
<dbReference type="InterPro" id="IPR036397">
    <property type="entry name" value="RNaseH_sf"/>
</dbReference>